<comment type="catalytic activity">
    <reaction evidence="9 11">
        <text>hydrogencarbonate + L-glutamine + 2 ATP + H2O = carbamoyl phosphate + L-glutamate + 2 ADP + phosphate + 2 H(+)</text>
        <dbReference type="Rhea" id="RHEA:18633"/>
        <dbReference type="ChEBI" id="CHEBI:15377"/>
        <dbReference type="ChEBI" id="CHEBI:15378"/>
        <dbReference type="ChEBI" id="CHEBI:17544"/>
        <dbReference type="ChEBI" id="CHEBI:29985"/>
        <dbReference type="ChEBI" id="CHEBI:30616"/>
        <dbReference type="ChEBI" id="CHEBI:43474"/>
        <dbReference type="ChEBI" id="CHEBI:58228"/>
        <dbReference type="ChEBI" id="CHEBI:58359"/>
        <dbReference type="ChEBI" id="CHEBI:456216"/>
        <dbReference type="EC" id="6.3.5.5"/>
    </reaction>
</comment>
<evidence type="ECO:0000256" key="3">
    <source>
        <dbReference type="ARBA" id="ARBA00007800"/>
    </source>
</evidence>
<dbReference type="Gene3D" id="3.40.50.880">
    <property type="match status" value="1"/>
</dbReference>
<dbReference type="CDD" id="cd01744">
    <property type="entry name" value="GATase1_CPSase"/>
    <property type="match status" value="1"/>
</dbReference>
<dbReference type="PROSITE" id="PS51273">
    <property type="entry name" value="GATASE_TYPE_1"/>
    <property type="match status" value="1"/>
</dbReference>
<evidence type="ECO:0000256" key="5">
    <source>
        <dbReference type="ARBA" id="ARBA00022741"/>
    </source>
</evidence>
<evidence type="ECO:0000256" key="1">
    <source>
        <dbReference type="ARBA" id="ARBA00004812"/>
    </source>
</evidence>
<proteinExistence type="inferred from homology"/>
<dbReference type="InterPro" id="IPR006274">
    <property type="entry name" value="CarbamoylP_synth_ssu"/>
</dbReference>
<dbReference type="SUPFAM" id="SSF52317">
    <property type="entry name" value="Class I glutamine amidotransferase-like"/>
    <property type="match status" value="1"/>
</dbReference>
<dbReference type="GO" id="GO:0044205">
    <property type="term" value="P:'de novo' UMP biosynthetic process"/>
    <property type="evidence" value="ECO:0007669"/>
    <property type="project" value="UniProtKB-UniRule"/>
</dbReference>
<feature type="binding site" evidence="11">
    <location>
        <position position="60"/>
    </location>
    <ligand>
        <name>L-glutamine</name>
        <dbReference type="ChEBI" id="CHEBI:58359"/>
    </ligand>
</feature>
<dbReference type="GO" id="GO:0006526">
    <property type="term" value="P:L-arginine biosynthetic process"/>
    <property type="evidence" value="ECO:0007669"/>
    <property type="project" value="UniProtKB-UniRule"/>
</dbReference>
<dbReference type="SMART" id="SM01097">
    <property type="entry name" value="CPSase_sm_chain"/>
    <property type="match status" value="1"/>
</dbReference>
<dbReference type="UniPathway" id="UPA00068">
    <property type="reaction ID" value="UER00171"/>
</dbReference>
<dbReference type="GO" id="GO:0006207">
    <property type="term" value="P:'de novo' pyrimidine nucleobase biosynthetic process"/>
    <property type="evidence" value="ECO:0007669"/>
    <property type="project" value="InterPro"/>
</dbReference>
<comment type="catalytic activity">
    <reaction evidence="10 11">
        <text>L-glutamine + H2O = L-glutamate + NH4(+)</text>
        <dbReference type="Rhea" id="RHEA:15889"/>
        <dbReference type="ChEBI" id="CHEBI:15377"/>
        <dbReference type="ChEBI" id="CHEBI:28938"/>
        <dbReference type="ChEBI" id="CHEBI:29985"/>
        <dbReference type="ChEBI" id="CHEBI:58359"/>
    </reaction>
</comment>
<evidence type="ECO:0000313" key="14">
    <source>
        <dbReference type="Proteomes" id="UP000031518"/>
    </source>
</evidence>
<dbReference type="EC" id="6.3.5.5" evidence="11"/>
<feature type="binding site" evidence="11">
    <location>
        <position position="268"/>
    </location>
    <ligand>
        <name>L-glutamine</name>
        <dbReference type="ChEBI" id="CHEBI:58359"/>
    </ligand>
</feature>
<feature type="region of interest" description="CPSase" evidence="11">
    <location>
        <begin position="1"/>
        <end position="190"/>
    </location>
</feature>
<dbReference type="Pfam" id="PF00988">
    <property type="entry name" value="CPSase_sm_chain"/>
    <property type="match status" value="1"/>
</dbReference>
<reference evidence="13 14" key="2">
    <citation type="submission" date="2015-01" db="EMBL/GenBank/DDBJ databases">
        <title>Complete genome sequence of Pyrinomonas methylaliphatogenes type strain K22T.</title>
        <authorList>
            <person name="Lee K.C.Y."/>
            <person name="Power J.F."/>
            <person name="Dunfield P.F."/>
            <person name="Morgan X.C."/>
            <person name="Huttenhower C."/>
            <person name="Stott M.B."/>
        </authorList>
    </citation>
    <scope>NUCLEOTIDE SEQUENCE [LARGE SCALE GENOMIC DNA]</scope>
    <source>
        <strain evidence="13 14">K22</strain>
    </source>
</reference>
<dbReference type="EMBL" id="CBXV010000001">
    <property type="protein sequence ID" value="CDM64068.1"/>
    <property type="molecule type" value="Genomic_DNA"/>
</dbReference>
<evidence type="ECO:0000256" key="6">
    <source>
        <dbReference type="ARBA" id="ARBA00022840"/>
    </source>
</evidence>
<evidence type="ECO:0000259" key="12">
    <source>
        <dbReference type="SMART" id="SM01097"/>
    </source>
</evidence>
<evidence type="ECO:0000256" key="2">
    <source>
        <dbReference type="ARBA" id="ARBA00005077"/>
    </source>
</evidence>
<comment type="similarity">
    <text evidence="3 11">Belongs to the CarA family.</text>
</comment>
<protein>
    <recommendedName>
        <fullName evidence="11">Carbamoyl phosphate synthase small chain</fullName>
        <ecNumber evidence="11">6.3.5.5</ecNumber>
    </recommendedName>
    <alternativeName>
        <fullName evidence="11">Carbamoyl phosphate synthetase glutamine chain</fullName>
    </alternativeName>
</protein>
<dbReference type="InterPro" id="IPR035686">
    <property type="entry name" value="CPSase_GATase1"/>
</dbReference>
<dbReference type="HAMAP" id="MF_01209">
    <property type="entry name" value="CPSase_S_chain"/>
    <property type="match status" value="1"/>
</dbReference>
<feature type="active site" description="Nucleophile" evidence="11">
    <location>
        <position position="267"/>
    </location>
</feature>
<organism evidence="13 14">
    <name type="scientific">Pyrinomonas methylaliphatogenes</name>
    <dbReference type="NCBI Taxonomy" id="454194"/>
    <lineage>
        <taxon>Bacteria</taxon>
        <taxon>Pseudomonadati</taxon>
        <taxon>Acidobacteriota</taxon>
        <taxon>Blastocatellia</taxon>
        <taxon>Blastocatellales</taxon>
        <taxon>Pyrinomonadaceae</taxon>
        <taxon>Pyrinomonas</taxon>
    </lineage>
</organism>
<feature type="binding site" evidence="11">
    <location>
        <position position="311"/>
    </location>
    <ligand>
        <name>L-glutamine</name>
        <dbReference type="ChEBI" id="CHEBI:58359"/>
    </ligand>
</feature>
<keyword evidence="11" id="KW-0028">Amino-acid biosynthesis</keyword>
<sequence length="380" mass="42489">MVRWALVSDMKASERKPALLVLEDGRVFRGYAWGAEGEVCGEMVFNTSMSGYQEVLTDPSYAGQIVCMTYPLIGNYGVNRADEESERPWVEGFVVREASRIASNWRAEESLDAYLKRWGIPAIEHVDTRALVRHIRDKGAMRACLSSIDLDERSLLEKARQSPPMENRELASVVTTKEAYEVPAEGEERFHVVCYDFGVKRNSLRELARLGCRLTVVPAWTPASEVLRMRPDGVFLSNGPGDPASMTAVVEEIRKLVQTGLPTFGICFGHQLLGRAFGGRTYKLLFGHRGGNQPVKDLETGMVEITSHNHGFAVDAESLPPEVEVTHVNLNDGCVEGMRHRYLPIISVQYHPEAAPGPHDAEHHFRRFIELMERAKAAAR</sequence>
<dbReference type="Pfam" id="PF00117">
    <property type="entry name" value="GATase"/>
    <property type="match status" value="1"/>
</dbReference>
<dbReference type="PANTHER" id="PTHR43418">
    <property type="entry name" value="MULTIFUNCTIONAL TRYPTOPHAN BIOSYNTHESIS PROTEIN-RELATED"/>
    <property type="match status" value="1"/>
</dbReference>
<dbReference type="STRING" id="454194.PYK22_00060"/>
<dbReference type="SUPFAM" id="SSF52021">
    <property type="entry name" value="Carbamoyl phosphate synthetase, small subunit N-terminal domain"/>
    <property type="match status" value="1"/>
</dbReference>
<evidence type="ECO:0000256" key="10">
    <source>
        <dbReference type="ARBA" id="ARBA00049285"/>
    </source>
</evidence>
<dbReference type="InterPro" id="IPR017926">
    <property type="entry name" value="GATASE"/>
</dbReference>
<gene>
    <name evidence="11" type="primary">carA</name>
    <name evidence="13" type="ORF">PYK22_00060</name>
</gene>
<dbReference type="InterPro" id="IPR036480">
    <property type="entry name" value="CarbP_synth_ssu_N_sf"/>
</dbReference>
<dbReference type="PANTHER" id="PTHR43418:SF7">
    <property type="entry name" value="CARBAMOYL-PHOSPHATE SYNTHASE SMALL CHAIN"/>
    <property type="match status" value="1"/>
</dbReference>
<dbReference type="PRINTS" id="PR00096">
    <property type="entry name" value="GATASE"/>
</dbReference>
<comment type="pathway">
    <text evidence="2 11">Amino-acid biosynthesis; L-arginine biosynthesis; carbamoyl phosphate from bicarbonate: step 1/1.</text>
</comment>
<dbReference type="Gene3D" id="3.50.30.20">
    <property type="entry name" value="Carbamoyl-phosphate synthase small subunit, N-terminal domain"/>
    <property type="match status" value="1"/>
</dbReference>
<keyword evidence="14" id="KW-1185">Reference proteome</keyword>
<evidence type="ECO:0000256" key="9">
    <source>
        <dbReference type="ARBA" id="ARBA00048816"/>
    </source>
</evidence>
<dbReference type="InterPro" id="IPR002474">
    <property type="entry name" value="CarbamoylP_synth_ssu_N"/>
</dbReference>
<reference evidence="13 14" key="1">
    <citation type="submission" date="2013-12" db="EMBL/GenBank/DDBJ databases">
        <authorList>
            <person name="Stott M."/>
        </authorList>
    </citation>
    <scope>NUCLEOTIDE SEQUENCE [LARGE SCALE GENOMIC DNA]</scope>
    <source>
        <strain evidence="13 14">K22</strain>
    </source>
</reference>
<dbReference type="AlphaFoldDB" id="A0A0B6WS93"/>
<feature type="active site" evidence="11">
    <location>
        <position position="353"/>
    </location>
</feature>
<dbReference type="NCBIfam" id="NF009475">
    <property type="entry name" value="PRK12838.1"/>
    <property type="match status" value="1"/>
</dbReference>
<keyword evidence="8 11" id="KW-0665">Pyrimidine biosynthesis</keyword>
<dbReference type="GO" id="GO:0006541">
    <property type="term" value="P:glutamine metabolic process"/>
    <property type="evidence" value="ECO:0007669"/>
    <property type="project" value="InterPro"/>
</dbReference>
<dbReference type="PRINTS" id="PR00099">
    <property type="entry name" value="CPSGATASE"/>
</dbReference>
<dbReference type="UniPathway" id="UPA00070">
    <property type="reaction ID" value="UER00115"/>
</dbReference>
<feature type="binding site" evidence="11">
    <location>
        <position position="271"/>
    </location>
    <ligand>
        <name>L-glutamine</name>
        <dbReference type="ChEBI" id="CHEBI:58359"/>
    </ligand>
</feature>
<evidence type="ECO:0000256" key="11">
    <source>
        <dbReference type="HAMAP-Rule" id="MF_01209"/>
    </source>
</evidence>
<feature type="active site" evidence="11">
    <location>
        <position position="351"/>
    </location>
</feature>
<dbReference type="GO" id="GO:0004359">
    <property type="term" value="F:glutaminase activity"/>
    <property type="evidence" value="ECO:0007669"/>
    <property type="project" value="RHEA"/>
</dbReference>
<evidence type="ECO:0000313" key="13">
    <source>
        <dbReference type="EMBL" id="CDM64068.1"/>
    </source>
</evidence>
<evidence type="ECO:0000256" key="4">
    <source>
        <dbReference type="ARBA" id="ARBA00022598"/>
    </source>
</evidence>
<dbReference type="Proteomes" id="UP000031518">
    <property type="component" value="Unassembled WGS sequence"/>
</dbReference>
<feature type="binding site" evidence="11">
    <location>
        <position position="239"/>
    </location>
    <ligand>
        <name>L-glutamine</name>
        <dbReference type="ChEBI" id="CHEBI:58359"/>
    </ligand>
</feature>
<dbReference type="NCBIfam" id="TIGR01368">
    <property type="entry name" value="CPSaseIIsmall"/>
    <property type="match status" value="1"/>
</dbReference>
<keyword evidence="7 11" id="KW-0315">Glutamine amidotransferase</keyword>
<dbReference type="FunFam" id="3.50.30.20:FF:000001">
    <property type="entry name" value="Carbamoyl-phosphate synthase small chain"/>
    <property type="match status" value="1"/>
</dbReference>
<dbReference type="GO" id="GO:0005524">
    <property type="term" value="F:ATP binding"/>
    <property type="evidence" value="ECO:0007669"/>
    <property type="project" value="UniProtKB-UniRule"/>
</dbReference>
<dbReference type="InterPro" id="IPR050472">
    <property type="entry name" value="Anth_synth/Amidotransfase"/>
</dbReference>
<feature type="domain" description="Carbamoyl-phosphate synthase small subunit N-terminal" evidence="12">
    <location>
        <begin position="16"/>
        <end position="146"/>
    </location>
</feature>
<keyword evidence="5 11" id="KW-0547">Nucleotide-binding</keyword>
<name>A0A0B6WS93_9BACT</name>
<comment type="pathway">
    <text evidence="1 11">Pyrimidine metabolism; UMP biosynthesis via de novo pathway; (S)-dihydroorotate from bicarbonate: step 1/3.</text>
</comment>
<comment type="subunit">
    <text evidence="11">Composed of two chains; the small (or glutamine) chain promotes the hydrolysis of glutamine to ammonia, which is used by the large (or ammonia) chain to synthesize carbamoyl phosphate. Tetramer of heterodimers (alpha,beta)4.</text>
</comment>
<comment type="function">
    <text evidence="11">Small subunit of the glutamine-dependent carbamoyl phosphate synthetase (CPSase). CPSase catalyzes the formation of carbamoyl phosphate from the ammonia moiety of glutamine, carbonate, and phosphate donated by ATP, constituting the first step of 2 biosynthetic pathways, one leading to arginine and/or urea and the other to pyrimidine nucleotides. The small subunit (glutamine amidotransferase) binds and cleaves glutamine to supply the large subunit with the substrate ammonia.</text>
</comment>
<keyword evidence="11" id="KW-0055">Arginine biosynthesis</keyword>
<dbReference type="InterPro" id="IPR029062">
    <property type="entry name" value="Class_I_gatase-like"/>
</dbReference>
<accession>A0A0B6WS93</accession>
<keyword evidence="4 11" id="KW-0436">Ligase</keyword>
<evidence type="ECO:0000256" key="7">
    <source>
        <dbReference type="ARBA" id="ARBA00022962"/>
    </source>
</evidence>
<evidence type="ECO:0000256" key="8">
    <source>
        <dbReference type="ARBA" id="ARBA00022975"/>
    </source>
</evidence>
<feature type="binding site" evidence="11">
    <location>
        <position position="312"/>
    </location>
    <ligand>
        <name>L-glutamine</name>
        <dbReference type="ChEBI" id="CHEBI:58359"/>
    </ligand>
</feature>
<dbReference type="PRINTS" id="PR00097">
    <property type="entry name" value="ANTSNTHASEII"/>
</dbReference>
<feature type="binding site" evidence="11">
    <location>
        <position position="309"/>
    </location>
    <ligand>
        <name>L-glutamine</name>
        <dbReference type="ChEBI" id="CHEBI:58359"/>
    </ligand>
</feature>
<feature type="binding site" evidence="11">
    <location>
        <position position="241"/>
    </location>
    <ligand>
        <name>L-glutamine</name>
        <dbReference type="ChEBI" id="CHEBI:58359"/>
    </ligand>
</feature>
<dbReference type="GO" id="GO:0004088">
    <property type="term" value="F:carbamoyl-phosphate synthase (glutamine-hydrolyzing) activity"/>
    <property type="evidence" value="ECO:0007669"/>
    <property type="project" value="UniProtKB-UniRule"/>
</dbReference>
<keyword evidence="6 11" id="KW-0067">ATP-binding</keyword>